<proteinExistence type="predicted"/>
<dbReference type="AlphaFoldDB" id="A0A6P2D3C4"/>
<reference evidence="1 2" key="1">
    <citation type="submission" date="2019-05" db="EMBL/GenBank/DDBJ databases">
        <authorList>
            <consortium name="Science for Life Laboratories"/>
        </authorList>
    </citation>
    <scope>NUCLEOTIDE SEQUENCE [LARGE SCALE GENOMIC DNA]</scope>
    <source>
        <strain evidence="1">Soil9</strain>
    </source>
</reference>
<accession>A0A6P2D3C4</accession>
<evidence type="ECO:0000313" key="1">
    <source>
        <dbReference type="EMBL" id="VTR93942.1"/>
    </source>
</evidence>
<protein>
    <submittedName>
        <fullName evidence="1">Uncharacterized protein</fullName>
    </submittedName>
</protein>
<sequence>MRCLFLILFFDTSHVISGRDNNHENRDEEAEEQDCLKDRLVLGFFASQFPVPFDPRIVEVAFVIMVTTEIRFAFRLVFDLDRCLARSHDFSAACGFAFGNILNLDRRRKRCGSGLRRNPSNARLGSQG</sequence>
<organism evidence="1 2">
    <name type="scientific">Gemmata massiliana</name>
    <dbReference type="NCBI Taxonomy" id="1210884"/>
    <lineage>
        <taxon>Bacteria</taxon>
        <taxon>Pseudomonadati</taxon>
        <taxon>Planctomycetota</taxon>
        <taxon>Planctomycetia</taxon>
        <taxon>Gemmatales</taxon>
        <taxon>Gemmataceae</taxon>
        <taxon>Gemmata</taxon>
    </lineage>
</organism>
<name>A0A6P2D3C4_9BACT</name>
<dbReference type="EMBL" id="LR593886">
    <property type="protein sequence ID" value="VTR93942.1"/>
    <property type="molecule type" value="Genomic_DNA"/>
</dbReference>
<dbReference type="Proteomes" id="UP000464178">
    <property type="component" value="Chromosome"/>
</dbReference>
<dbReference type="KEGG" id="gms:SOIL9_37720"/>
<evidence type="ECO:0000313" key="2">
    <source>
        <dbReference type="Proteomes" id="UP000464178"/>
    </source>
</evidence>
<gene>
    <name evidence="1" type="ORF">SOIL9_37720</name>
</gene>
<keyword evidence="2" id="KW-1185">Reference proteome</keyword>